<dbReference type="GO" id="GO:0004252">
    <property type="term" value="F:serine-type endopeptidase activity"/>
    <property type="evidence" value="ECO:0007669"/>
    <property type="project" value="InterPro"/>
</dbReference>
<keyword evidence="5 7" id="KW-1133">Transmembrane helix</keyword>
<protein>
    <submittedName>
        <fullName evidence="9">Rhomboid protease GluP</fullName>
    </submittedName>
</protein>
<feature type="transmembrane region" description="Helical" evidence="7">
    <location>
        <begin position="133"/>
        <end position="154"/>
    </location>
</feature>
<keyword evidence="3 7" id="KW-0812">Transmembrane</keyword>
<evidence type="ECO:0000256" key="7">
    <source>
        <dbReference type="SAM" id="Phobius"/>
    </source>
</evidence>
<evidence type="ECO:0000256" key="5">
    <source>
        <dbReference type="ARBA" id="ARBA00022989"/>
    </source>
</evidence>
<sequence length="321" mass="35670">MNFNKFFNTLANNGFTIEEFKSIDGVNNNYIAIYYNSKGALAVITSNKDNYHLKALDALNYLKSKGINEVYINNVIQVESEVIEKGDFYGTITVNIHTGELISARGATEWVINTLKNISTPKTLKEKIKEKDLFAVTNAIIIINIIIFIISAILSRNLLNINIYVLAALGAKVNYFINQGEYYRLFTCMFLHGGLMHIAFNMYALKSIGYLTENIYGKLKFSIIYVISGIIGSYFSYKLSEGIAVGASGAIFGLLGAALVFAYNEKHRIGKEFLVEILKVIGINIFIGLTLPNIDNYAHLGGLLAGIISSFVIYPMIKKSN</sequence>
<gene>
    <name evidence="9" type="ORF">SAMN04488528_1006142</name>
</gene>
<evidence type="ECO:0000256" key="1">
    <source>
        <dbReference type="ARBA" id="ARBA00004141"/>
    </source>
</evidence>
<feature type="transmembrane region" description="Helical" evidence="7">
    <location>
        <begin position="297"/>
        <end position="317"/>
    </location>
</feature>
<dbReference type="PANTHER" id="PTHR43731:SF14">
    <property type="entry name" value="PRESENILIN-ASSOCIATED RHOMBOID-LIKE PROTEIN, MITOCHONDRIAL"/>
    <property type="match status" value="1"/>
</dbReference>
<dbReference type="OrthoDB" id="9813074at2"/>
<feature type="domain" description="Peptidase S54 rhomboid" evidence="8">
    <location>
        <begin position="180"/>
        <end position="314"/>
    </location>
</feature>
<evidence type="ECO:0000313" key="9">
    <source>
        <dbReference type="EMBL" id="SFA93319.1"/>
    </source>
</evidence>
<evidence type="ECO:0000256" key="6">
    <source>
        <dbReference type="ARBA" id="ARBA00023136"/>
    </source>
</evidence>
<evidence type="ECO:0000259" key="8">
    <source>
        <dbReference type="Pfam" id="PF01694"/>
    </source>
</evidence>
<reference evidence="9 10" key="1">
    <citation type="submission" date="2016-10" db="EMBL/GenBank/DDBJ databases">
        <authorList>
            <person name="de Groot N.N."/>
        </authorList>
    </citation>
    <scope>NUCLEOTIDE SEQUENCE [LARGE SCALE GENOMIC DNA]</scope>
    <source>
        <strain evidence="9 10">DSM 12271</strain>
    </source>
</reference>
<evidence type="ECO:0000313" key="10">
    <source>
        <dbReference type="Proteomes" id="UP000198619"/>
    </source>
</evidence>
<dbReference type="InterPro" id="IPR050925">
    <property type="entry name" value="Rhomboid_protease_S54"/>
</dbReference>
<feature type="transmembrane region" description="Helical" evidence="7">
    <location>
        <begin position="217"/>
        <end position="237"/>
    </location>
</feature>
<dbReference type="Gene3D" id="1.20.1540.10">
    <property type="entry name" value="Rhomboid-like"/>
    <property type="match status" value="1"/>
</dbReference>
<dbReference type="InterPro" id="IPR035952">
    <property type="entry name" value="Rhomboid-like_sf"/>
</dbReference>
<keyword evidence="6 7" id="KW-0472">Membrane</keyword>
<name>A0A1I0WX58_9CLOT</name>
<accession>A0A1I0WX58</accession>
<dbReference type="InterPro" id="IPR022764">
    <property type="entry name" value="Peptidase_S54_rhomboid_dom"/>
</dbReference>
<dbReference type="GO" id="GO:0016020">
    <property type="term" value="C:membrane"/>
    <property type="evidence" value="ECO:0007669"/>
    <property type="project" value="UniProtKB-SubCell"/>
</dbReference>
<dbReference type="Pfam" id="PF01694">
    <property type="entry name" value="Rhomboid"/>
    <property type="match status" value="1"/>
</dbReference>
<dbReference type="Proteomes" id="UP000198619">
    <property type="component" value="Unassembled WGS sequence"/>
</dbReference>
<evidence type="ECO:0000256" key="4">
    <source>
        <dbReference type="ARBA" id="ARBA00022801"/>
    </source>
</evidence>
<evidence type="ECO:0000256" key="2">
    <source>
        <dbReference type="ARBA" id="ARBA00009045"/>
    </source>
</evidence>
<feature type="transmembrane region" description="Helical" evidence="7">
    <location>
        <begin position="183"/>
        <end position="205"/>
    </location>
</feature>
<dbReference type="RefSeq" id="WP_090039572.1">
    <property type="nucleotide sequence ID" value="NZ_FOKI01000006.1"/>
</dbReference>
<proteinExistence type="inferred from homology"/>
<dbReference type="AlphaFoldDB" id="A0A1I0WX58"/>
<dbReference type="SUPFAM" id="SSF144091">
    <property type="entry name" value="Rhomboid-like"/>
    <property type="match status" value="1"/>
</dbReference>
<keyword evidence="4" id="KW-0378">Hydrolase</keyword>
<comment type="similarity">
    <text evidence="2">Belongs to the peptidase S54 family.</text>
</comment>
<dbReference type="PANTHER" id="PTHR43731">
    <property type="entry name" value="RHOMBOID PROTEASE"/>
    <property type="match status" value="1"/>
</dbReference>
<dbReference type="GO" id="GO:0006508">
    <property type="term" value="P:proteolysis"/>
    <property type="evidence" value="ECO:0007669"/>
    <property type="project" value="UniProtKB-KW"/>
</dbReference>
<comment type="subcellular location">
    <subcellularLocation>
        <location evidence="1">Membrane</location>
        <topology evidence="1">Multi-pass membrane protein</topology>
    </subcellularLocation>
</comment>
<dbReference type="STRING" id="84698.SAMN04488528_1006142"/>
<keyword evidence="10" id="KW-1185">Reference proteome</keyword>
<evidence type="ECO:0000256" key="3">
    <source>
        <dbReference type="ARBA" id="ARBA00022692"/>
    </source>
</evidence>
<keyword evidence="9" id="KW-0645">Protease</keyword>
<organism evidence="9 10">
    <name type="scientific">Clostridium frigidicarnis</name>
    <dbReference type="NCBI Taxonomy" id="84698"/>
    <lineage>
        <taxon>Bacteria</taxon>
        <taxon>Bacillati</taxon>
        <taxon>Bacillota</taxon>
        <taxon>Clostridia</taxon>
        <taxon>Eubacteriales</taxon>
        <taxon>Clostridiaceae</taxon>
        <taxon>Clostridium</taxon>
    </lineage>
</organism>
<feature type="transmembrane region" description="Helical" evidence="7">
    <location>
        <begin position="273"/>
        <end position="291"/>
    </location>
</feature>
<feature type="transmembrane region" description="Helical" evidence="7">
    <location>
        <begin position="243"/>
        <end position="261"/>
    </location>
</feature>
<dbReference type="EMBL" id="FOKI01000006">
    <property type="protein sequence ID" value="SFA93319.1"/>
    <property type="molecule type" value="Genomic_DNA"/>
</dbReference>